<evidence type="ECO:0000313" key="3">
    <source>
        <dbReference type="Proteomes" id="UP000235036"/>
    </source>
</evidence>
<keyword evidence="1" id="KW-0472">Membrane</keyword>
<comment type="caution">
    <text evidence="2">The sequence shown here is derived from an EMBL/GenBank/DDBJ whole genome shotgun (WGS) entry which is preliminary data.</text>
</comment>
<dbReference type="Proteomes" id="UP000235036">
    <property type="component" value="Unassembled WGS sequence"/>
</dbReference>
<evidence type="ECO:0000256" key="1">
    <source>
        <dbReference type="SAM" id="Phobius"/>
    </source>
</evidence>
<dbReference type="AlphaFoldDB" id="A0A2N6K3X6"/>
<organism evidence="2 3">
    <name type="scientific">Fischerella muscicola CCMEE 5323</name>
    <dbReference type="NCBI Taxonomy" id="2019572"/>
    <lineage>
        <taxon>Bacteria</taxon>
        <taxon>Bacillati</taxon>
        <taxon>Cyanobacteriota</taxon>
        <taxon>Cyanophyceae</taxon>
        <taxon>Nostocales</taxon>
        <taxon>Hapalosiphonaceae</taxon>
        <taxon>Fischerella</taxon>
    </lineage>
</organism>
<evidence type="ECO:0000313" key="2">
    <source>
        <dbReference type="EMBL" id="PLZ90211.1"/>
    </source>
</evidence>
<dbReference type="EMBL" id="NRQW01000240">
    <property type="protein sequence ID" value="PLZ90211.1"/>
    <property type="molecule type" value="Genomic_DNA"/>
</dbReference>
<feature type="transmembrane region" description="Helical" evidence="1">
    <location>
        <begin position="20"/>
        <end position="41"/>
    </location>
</feature>
<keyword evidence="1" id="KW-1133">Transmembrane helix</keyword>
<sequence length="71" mass="8089">MQLILWLNGISLWYVLEKPGIQAFTFLFVIGFGLGIIIAVIHNQNSNNSLNVPKQDSHYALFESLKSRNQQ</sequence>
<gene>
    <name evidence="2" type="ORF">CEN44_11240</name>
</gene>
<accession>A0A2N6K3X6</accession>
<protein>
    <submittedName>
        <fullName evidence="2">Uncharacterized protein</fullName>
    </submittedName>
</protein>
<proteinExistence type="predicted"/>
<name>A0A2N6K3X6_FISMU</name>
<keyword evidence="3" id="KW-1185">Reference proteome</keyword>
<reference evidence="2 3" key="1">
    <citation type="submission" date="2017-08" db="EMBL/GenBank/DDBJ databases">
        <title>Genomes of Fischerella (Mastigocladus) sp. strains.</title>
        <authorList>
            <person name="Miller S.R."/>
        </authorList>
    </citation>
    <scope>NUCLEOTIDE SEQUENCE [LARGE SCALE GENOMIC DNA]</scope>
    <source>
        <strain evidence="2 3">CCMEE 5323</strain>
    </source>
</reference>
<keyword evidence="1" id="KW-0812">Transmembrane</keyword>